<dbReference type="PANTHER" id="PTHR13986:SF3">
    <property type="entry name" value="CARTILAGE-ASSOCIATED PROTEIN"/>
    <property type="match status" value="1"/>
</dbReference>
<dbReference type="Gene3D" id="1.25.40.10">
    <property type="entry name" value="Tetratricopeptide repeat domain"/>
    <property type="match status" value="2"/>
</dbReference>
<sequence>METGRRAAAALLALLWAGCALRSGRAQYERYSFRSFPRDELMPLESAYRHALDQYSSEHWAESVGYLEISLRLHRLLRDSEAFCHRNCSASPQPEPAAGLARYPELRLFGGLLRRAHCLKRCKQGLPAFRQSQPSREVLADFQRREPYKFLQFAYFKANNLPKAIAAAHTFLLKHPDDEMMKRNMAYYKTLPDAEDYVKDLETKSFEVVTLRRSGQSLSWGLQFSREGCSSPLQGCWGVHACLLVSESQSGESDGASQLSRRPHLLPGFPPTLDPALLCLVPGPSAFKGRVFRIAHQSLARRGFGRCDPSSEQVGTAGNRGLPQPCSAPQPCFLSCASCQPPWSPVPAGAYSEECTPVNRAEKSRREEVTDWLPVELRSLFIRAVRAYNGENWRTCITDMELALPDFFKTFHECLAACEGSREIKDFKDFYLSIADHYVEVLECKIQCEENLTPVIGGYPVEKFVATMYHYLQFAYYKLNDLKNAAPCAVSYLLFDPDDKVMQQNLVYYRYHQDKWGLSDEHFQPRPEAVQFFNVTTLQKELYDFAKEHIMDDDEGEVVEYLDDLLELEEPS</sequence>
<keyword evidence="2 4" id="KW-0732">Signal</keyword>
<keyword evidence="6" id="KW-1185">Reference proteome</keyword>
<dbReference type="InterPro" id="IPR011990">
    <property type="entry name" value="TPR-like_helical_dom_sf"/>
</dbReference>
<dbReference type="GeneID" id="102532241"/>
<feature type="domain" description="Leprecan-like alpha-helical" evidence="5">
    <location>
        <begin position="376"/>
        <end position="512"/>
    </location>
</feature>
<dbReference type="PROSITE" id="PS51257">
    <property type="entry name" value="PROKAR_LIPOPROTEIN"/>
    <property type="match status" value="1"/>
</dbReference>
<dbReference type="InterPro" id="IPR052284">
    <property type="entry name" value="Collagen_mod_leprecan"/>
</dbReference>
<evidence type="ECO:0000256" key="3">
    <source>
        <dbReference type="ARBA" id="ARBA00023180"/>
    </source>
</evidence>
<evidence type="ECO:0000313" key="7">
    <source>
        <dbReference type="RefSeq" id="XP_072797046.1"/>
    </source>
</evidence>
<evidence type="ECO:0000313" key="6">
    <source>
        <dbReference type="Proteomes" id="UP001652581"/>
    </source>
</evidence>
<gene>
    <name evidence="7" type="primary">CRTAP</name>
</gene>
<evidence type="ECO:0000256" key="2">
    <source>
        <dbReference type="ARBA" id="ARBA00022729"/>
    </source>
</evidence>
<dbReference type="InterPro" id="IPR056585">
    <property type="entry name" value="Leprecan_dom"/>
</dbReference>
<organism evidence="6 7">
    <name type="scientific">Vicugna pacos</name>
    <name type="common">Alpaca</name>
    <name type="synonym">Lama pacos</name>
    <dbReference type="NCBI Taxonomy" id="30538"/>
    <lineage>
        <taxon>Eukaryota</taxon>
        <taxon>Metazoa</taxon>
        <taxon>Chordata</taxon>
        <taxon>Craniata</taxon>
        <taxon>Vertebrata</taxon>
        <taxon>Euteleostomi</taxon>
        <taxon>Mammalia</taxon>
        <taxon>Eutheria</taxon>
        <taxon>Laurasiatheria</taxon>
        <taxon>Artiodactyla</taxon>
        <taxon>Tylopoda</taxon>
        <taxon>Camelidae</taxon>
        <taxon>Vicugna</taxon>
    </lineage>
</organism>
<evidence type="ECO:0000256" key="4">
    <source>
        <dbReference type="SAM" id="SignalP"/>
    </source>
</evidence>
<evidence type="ECO:0000256" key="1">
    <source>
        <dbReference type="ARBA" id="ARBA00006487"/>
    </source>
</evidence>
<dbReference type="Proteomes" id="UP001652581">
    <property type="component" value="Chromosome 17"/>
</dbReference>
<accession>A0ABM5BKX4</accession>
<name>A0ABM5BKX4_VICPA</name>
<keyword evidence="3" id="KW-0325">Glycoprotein</keyword>
<comment type="similarity">
    <text evidence="1">Belongs to the leprecan family.</text>
</comment>
<protein>
    <submittedName>
        <fullName evidence="7">Cartilage-associated protein isoform X1</fullName>
    </submittedName>
</protein>
<feature type="domain" description="Leprecan-like alpha-helical" evidence="5">
    <location>
        <begin position="43"/>
        <end position="207"/>
    </location>
</feature>
<reference evidence="7" key="1">
    <citation type="submission" date="2025-08" db="UniProtKB">
        <authorList>
            <consortium name="RefSeq"/>
        </authorList>
    </citation>
    <scope>IDENTIFICATION</scope>
</reference>
<feature type="chain" id="PRO_5045074706" evidence="4">
    <location>
        <begin position="27"/>
        <end position="572"/>
    </location>
</feature>
<dbReference type="RefSeq" id="XP_072797046.1">
    <property type="nucleotide sequence ID" value="XM_072940945.1"/>
</dbReference>
<dbReference type="Pfam" id="PF23557">
    <property type="entry name" value="TPR_leprecan"/>
    <property type="match status" value="2"/>
</dbReference>
<proteinExistence type="inferred from homology"/>
<evidence type="ECO:0000259" key="5">
    <source>
        <dbReference type="Pfam" id="PF23557"/>
    </source>
</evidence>
<feature type="signal peptide" evidence="4">
    <location>
        <begin position="1"/>
        <end position="26"/>
    </location>
</feature>
<dbReference type="PANTHER" id="PTHR13986">
    <property type="entry name" value="PROTEIN LYSINE HYDROXYLATION COMPLEX COMPONENT"/>
    <property type="match status" value="1"/>
</dbReference>